<dbReference type="Proteomes" id="UP000555756">
    <property type="component" value="Unassembled WGS sequence"/>
</dbReference>
<reference evidence="2 3" key="1">
    <citation type="submission" date="2020-04" db="EMBL/GenBank/DDBJ databases">
        <title>Description of novel Gluconacetobacter.</title>
        <authorList>
            <person name="Sombolestani A."/>
        </authorList>
    </citation>
    <scope>NUCLEOTIDE SEQUENCE [LARGE SCALE GENOMIC DNA]</scope>
    <source>
        <strain evidence="2 3">LMG 21311</strain>
    </source>
</reference>
<organism evidence="2 3">
    <name type="scientific">Gluconacetobacter azotocaptans</name>
    <dbReference type="NCBI Taxonomy" id="142834"/>
    <lineage>
        <taxon>Bacteria</taxon>
        <taxon>Pseudomonadati</taxon>
        <taxon>Pseudomonadota</taxon>
        <taxon>Alphaproteobacteria</taxon>
        <taxon>Acetobacterales</taxon>
        <taxon>Acetobacteraceae</taxon>
        <taxon>Gluconacetobacter</taxon>
    </lineage>
</organism>
<keyword evidence="3" id="KW-1185">Reference proteome</keyword>
<evidence type="ECO:0000313" key="2">
    <source>
        <dbReference type="EMBL" id="MBB2191843.1"/>
    </source>
</evidence>
<dbReference type="EMBL" id="JABEQF010000024">
    <property type="protein sequence ID" value="MBB2191843.1"/>
    <property type="molecule type" value="Genomic_DNA"/>
</dbReference>
<protein>
    <submittedName>
        <fullName evidence="2">Uncharacterized protein</fullName>
    </submittedName>
</protein>
<accession>A0A7W4JVT4</accession>
<gene>
    <name evidence="2" type="ORF">HLH34_18075</name>
</gene>
<comment type="caution">
    <text evidence="2">The sequence shown here is derived from an EMBL/GenBank/DDBJ whole genome shotgun (WGS) entry which is preliminary data.</text>
</comment>
<dbReference type="RefSeq" id="WP_183120954.1">
    <property type="nucleotide sequence ID" value="NZ_JABEQF010000024.1"/>
</dbReference>
<feature type="compositionally biased region" description="Acidic residues" evidence="1">
    <location>
        <begin position="59"/>
        <end position="70"/>
    </location>
</feature>
<name>A0A7W4JVT4_9PROT</name>
<feature type="region of interest" description="Disordered" evidence="1">
    <location>
        <begin position="42"/>
        <end position="70"/>
    </location>
</feature>
<evidence type="ECO:0000313" key="3">
    <source>
        <dbReference type="Proteomes" id="UP000555756"/>
    </source>
</evidence>
<evidence type="ECO:0000256" key="1">
    <source>
        <dbReference type="SAM" id="MobiDB-lite"/>
    </source>
</evidence>
<proteinExistence type="predicted"/>
<dbReference type="AlphaFoldDB" id="A0A7W4JVT4"/>
<sequence length="70" mass="7546">MSGGSVQLSRVSKVRARQIVSDHPFRLQNIVSFHDKIKISRPPYGQVPGLPAGATEPDGVYEDMIDGAAP</sequence>